<organism evidence="6 7">
    <name type="scientific">Anaerovirgula multivorans</name>
    <dbReference type="NCBI Taxonomy" id="312168"/>
    <lineage>
        <taxon>Bacteria</taxon>
        <taxon>Bacillati</taxon>
        <taxon>Bacillota</taxon>
        <taxon>Clostridia</taxon>
        <taxon>Peptostreptococcales</taxon>
        <taxon>Natronincolaceae</taxon>
        <taxon>Anaerovirgula</taxon>
    </lineage>
</organism>
<dbReference type="AlphaFoldDB" id="A0A239AHT9"/>
<dbReference type="PANTHER" id="PTHR47053">
    <property type="entry name" value="MUREIN DD-ENDOPEPTIDASE MEPH-RELATED"/>
    <property type="match status" value="1"/>
</dbReference>
<dbReference type="Proteomes" id="UP000198304">
    <property type="component" value="Unassembled WGS sequence"/>
</dbReference>
<evidence type="ECO:0000256" key="3">
    <source>
        <dbReference type="ARBA" id="ARBA00022801"/>
    </source>
</evidence>
<keyword evidence="7" id="KW-1185">Reference proteome</keyword>
<evidence type="ECO:0000313" key="7">
    <source>
        <dbReference type="Proteomes" id="UP000198304"/>
    </source>
</evidence>
<keyword evidence="4" id="KW-0788">Thiol protease</keyword>
<name>A0A239AHT9_9FIRM</name>
<gene>
    <name evidence="6" type="ORF">SAMN05446037_100246</name>
</gene>
<reference evidence="7" key="1">
    <citation type="submission" date="2017-06" db="EMBL/GenBank/DDBJ databases">
        <authorList>
            <person name="Varghese N."/>
            <person name="Submissions S."/>
        </authorList>
    </citation>
    <scope>NUCLEOTIDE SEQUENCE [LARGE SCALE GENOMIC DNA]</scope>
    <source>
        <strain evidence="7">SCA</strain>
    </source>
</reference>
<evidence type="ECO:0000259" key="5">
    <source>
        <dbReference type="PROSITE" id="PS51935"/>
    </source>
</evidence>
<dbReference type="SUPFAM" id="SSF54001">
    <property type="entry name" value="Cysteine proteinases"/>
    <property type="match status" value="1"/>
</dbReference>
<dbReference type="InterPro" id="IPR000064">
    <property type="entry name" value="NLP_P60_dom"/>
</dbReference>
<evidence type="ECO:0000256" key="4">
    <source>
        <dbReference type="ARBA" id="ARBA00022807"/>
    </source>
</evidence>
<evidence type="ECO:0000313" key="6">
    <source>
        <dbReference type="EMBL" id="SNR95100.1"/>
    </source>
</evidence>
<sequence>MNVHIDQQQIQELIQKYEDVPFVHNGRSLEEGFDCLGFVIAFYREFGIHLPSDDGKTIEKDWYKTDSERLVRGLKSVGGLEVSIHELQPLDLVYFAINRGIVTHTGIMISDNEFLHMRPLIGLKRASLDGKWQRRFRGAVRF</sequence>
<dbReference type="RefSeq" id="WP_089281252.1">
    <property type="nucleotide sequence ID" value="NZ_FZOJ01000002.1"/>
</dbReference>
<evidence type="ECO:0000256" key="2">
    <source>
        <dbReference type="ARBA" id="ARBA00022670"/>
    </source>
</evidence>
<accession>A0A239AHT9</accession>
<protein>
    <submittedName>
        <fullName evidence="6">NlpC/P60 family protein</fullName>
    </submittedName>
</protein>
<dbReference type="GO" id="GO:0008234">
    <property type="term" value="F:cysteine-type peptidase activity"/>
    <property type="evidence" value="ECO:0007669"/>
    <property type="project" value="UniProtKB-KW"/>
</dbReference>
<dbReference type="EMBL" id="FZOJ01000002">
    <property type="protein sequence ID" value="SNR95100.1"/>
    <property type="molecule type" value="Genomic_DNA"/>
</dbReference>
<keyword evidence="3" id="KW-0378">Hydrolase</keyword>
<dbReference type="Pfam" id="PF00877">
    <property type="entry name" value="NLPC_P60"/>
    <property type="match status" value="1"/>
</dbReference>
<feature type="domain" description="NlpC/P60" evidence="5">
    <location>
        <begin position="4"/>
        <end position="142"/>
    </location>
</feature>
<proteinExistence type="inferred from homology"/>
<dbReference type="InterPro" id="IPR051202">
    <property type="entry name" value="Peptidase_C40"/>
</dbReference>
<dbReference type="InterPro" id="IPR038765">
    <property type="entry name" value="Papain-like_cys_pep_sf"/>
</dbReference>
<dbReference type="GO" id="GO:0006508">
    <property type="term" value="P:proteolysis"/>
    <property type="evidence" value="ECO:0007669"/>
    <property type="project" value="UniProtKB-KW"/>
</dbReference>
<dbReference type="OrthoDB" id="9808890at2"/>
<dbReference type="PANTHER" id="PTHR47053:SF1">
    <property type="entry name" value="MUREIN DD-ENDOPEPTIDASE MEPH-RELATED"/>
    <property type="match status" value="1"/>
</dbReference>
<dbReference type="Gene3D" id="3.90.1720.10">
    <property type="entry name" value="endopeptidase domain like (from Nostoc punctiforme)"/>
    <property type="match status" value="1"/>
</dbReference>
<dbReference type="PROSITE" id="PS51935">
    <property type="entry name" value="NLPC_P60"/>
    <property type="match status" value="1"/>
</dbReference>
<evidence type="ECO:0000256" key="1">
    <source>
        <dbReference type="ARBA" id="ARBA00007074"/>
    </source>
</evidence>
<comment type="similarity">
    <text evidence="1">Belongs to the peptidase C40 family.</text>
</comment>
<keyword evidence="2" id="KW-0645">Protease</keyword>